<comment type="caution">
    <text evidence="1">The sequence shown here is derived from an EMBL/GenBank/DDBJ whole genome shotgun (WGS) entry which is preliminary data.</text>
</comment>
<protein>
    <submittedName>
        <fullName evidence="1">Uncharacterized protein</fullName>
    </submittedName>
</protein>
<accession>A0A8J3FWM1</accession>
<gene>
    <name evidence="1" type="ORF">GCM10012275_56390</name>
</gene>
<evidence type="ECO:0000313" key="1">
    <source>
        <dbReference type="EMBL" id="GGM78468.1"/>
    </source>
</evidence>
<dbReference type="EMBL" id="BMMK01000041">
    <property type="protein sequence ID" value="GGM78468.1"/>
    <property type="molecule type" value="Genomic_DNA"/>
</dbReference>
<name>A0A8J3FWM1_9PSEU</name>
<sequence>MYGDLTSGHLLGELPATALQLTEVINAPGSIEVTIPNNPALLPGLSEHDLEEGATTLYVERDGVILQPGCILWSTEITLGGQDVILRGEGFHSYFRRRLLRTNLSFPPTSDRALILKTLLDHAQAQDGGDIGIRTDLIRPLGATSERNYLGYERKTYGHLIELLTDDQYGFCFRYVSRWDAARSRISTHIEIIPPGVGPNELVFDLARNCALAGRVIRDGTLRANRADATGDGNGDEMLIETAVNPHRGRLPLLDRVESYYSITERTTLRGKAEALLLRGAESVIVPTLTVDPDADPRLGSYGTGHSGRFVAQLGLLDIDAAYLVSEIRLTVSETGEDVQVSLATDIPTVS</sequence>
<dbReference type="AlphaFoldDB" id="A0A8J3FWM1"/>
<dbReference type="Proteomes" id="UP000637578">
    <property type="component" value="Unassembled WGS sequence"/>
</dbReference>
<keyword evidence="2" id="KW-1185">Reference proteome</keyword>
<organism evidence="1 2">
    <name type="scientific">Longimycelium tulufanense</name>
    <dbReference type="NCBI Taxonomy" id="907463"/>
    <lineage>
        <taxon>Bacteria</taxon>
        <taxon>Bacillati</taxon>
        <taxon>Actinomycetota</taxon>
        <taxon>Actinomycetes</taxon>
        <taxon>Pseudonocardiales</taxon>
        <taxon>Pseudonocardiaceae</taxon>
        <taxon>Longimycelium</taxon>
    </lineage>
</organism>
<reference evidence="1" key="1">
    <citation type="journal article" date="2014" name="Int. J. Syst. Evol. Microbiol.">
        <title>Complete genome sequence of Corynebacterium casei LMG S-19264T (=DSM 44701T), isolated from a smear-ripened cheese.</title>
        <authorList>
            <consortium name="US DOE Joint Genome Institute (JGI-PGF)"/>
            <person name="Walter F."/>
            <person name="Albersmeier A."/>
            <person name="Kalinowski J."/>
            <person name="Ruckert C."/>
        </authorList>
    </citation>
    <scope>NUCLEOTIDE SEQUENCE</scope>
    <source>
        <strain evidence="1">CGMCC 4.5737</strain>
    </source>
</reference>
<reference evidence="1" key="2">
    <citation type="submission" date="2020-09" db="EMBL/GenBank/DDBJ databases">
        <authorList>
            <person name="Sun Q."/>
            <person name="Zhou Y."/>
        </authorList>
    </citation>
    <scope>NUCLEOTIDE SEQUENCE</scope>
    <source>
        <strain evidence="1">CGMCC 4.5737</strain>
    </source>
</reference>
<proteinExistence type="predicted"/>
<evidence type="ECO:0000313" key="2">
    <source>
        <dbReference type="Proteomes" id="UP000637578"/>
    </source>
</evidence>